<evidence type="ECO:0000256" key="9">
    <source>
        <dbReference type="ARBA" id="ARBA00023002"/>
    </source>
</evidence>
<comment type="subcellular location">
    <subcellularLocation>
        <location evidence="3">Endoplasmic reticulum membrane</location>
        <topology evidence="3">Peripheral membrane protein</topology>
    </subcellularLocation>
    <subcellularLocation>
        <location evidence="2">Microsome membrane</location>
        <topology evidence="2">Peripheral membrane protein</topology>
    </subcellularLocation>
</comment>
<evidence type="ECO:0000256" key="15">
    <source>
        <dbReference type="SAM" id="Phobius"/>
    </source>
</evidence>
<keyword evidence="9 14" id="KW-0560">Oxidoreductase</keyword>
<evidence type="ECO:0000256" key="2">
    <source>
        <dbReference type="ARBA" id="ARBA00004174"/>
    </source>
</evidence>
<dbReference type="Gene3D" id="1.10.630.10">
    <property type="entry name" value="Cytochrome P450"/>
    <property type="match status" value="1"/>
</dbReference>
<keyword evidence="5 13" id="KW-0349">Heme</keyword>
<dbReference type="PANTHER" id="PTHR24292:SF93">
    <property type="entry name" value="CYTOCHROME P450 310A1-RELATED"/>
    <property type="match status" value="1"/>
</dbReference>
<evidence type="ECO:0000256" key="4">
    <source>
        <dbReference type="ARBA" id="ARBA00010617"/>
    </source>
</evidence>
<dbReference type="GO" id="GO:0020037">
    <property type="term" value="F:heme binding"/>
    <property type="evidence" value="ECO:0007669"/>
    <property type="project" value="InterPro"/>
</dbReference>
<keyword evidence="8" id="KW-0492">Microsome</keyword>
<keyword evidence="6 13" id="KW-0479">Metal-binding</keyword>
<keyword evidence="15" id="KW-0812">Transmembrane</keyword>
<dbReference type="SUPFAM" id="SSF48264">
    <property type="entry name" value="Cytochrome P450"/>
    <property type="match status" value="1"/>
</dbReference>
<keyword evidence="10 13" id="KW-0408">Iron</keyword>
<organism evidence="16 17">
    <name type="scientific">Glossina fuscipes</name>
    <dbReference type="NCBI Taxonomy" id="7396"/>
    <lineage>
        <taxon>Eukaryota</taxon>
        <taxon>Metazoa</taxon>
        <taxon>Ecdysozoa</taxon>
        <taxon>Arthropoda</taxon>
        <taxon>Hexapoda</taxon>
        <taxon>Insecta</taxon>
        <taxon>Pterygota</taxon>
        <taxon>Neoptera</taxon>
        <taxon>Endopterygota</taxon>
        <taxon>Diptera</taxon>
        <taxon>Brachycera</taxon>
        <taxon>Muscomorpha</taxon>
        <taxon>Hippoboscoidea</taxon>
        <taxon>Glossinidae</taxon>
        <taxon>Glossina</taxon>
    </lineage>
</organism>
<evidence type="ECO:0000256" key="6">
    <source>
        <dbReference type="ARBA" id="ARBA00022723"/>
    </source>
</evidence>
<dbReference type="Pfam" id="PF00067">
    <property type="entry name" value="p450"/>
    <property type="match status" value="1"/>
</dbReference>
<accession>A0A9C6DRK2</accession>
<dbReference type="PRINTS" id="PR00385">
    <property type="entry name" value="P450"/>
</dbReference>
<dbReference type="GO" id="GO:0005506">
    <property type="term" value="F:iron ion binding"/>
    <property type="evidence" value="ECO:0007669"/>
    <property type="project" value="InterPro"/>
</dbReference>
<evidence type="ECO:0000256" key="12">
    <source>
        <dbReference type="ARBA" id="ARBA00023136"/>
    </source>
</evidence>
<dbReference type="PRINTS" id="PR00463">
    <property type="entry name" value="EP450I"/>
</dbReference>
<evidence type="ECO:0000256" key="5">
    <source>
        <dbReference type="ARBA" id="ARBA00022617"/>
    </source>
</evidence>
<evidence type="ECO:0000313" key="17">
    <source>
        <dbReference type="RefSeq" id="XP_037888980.1"/>
    </source>
</evidence>
<evidence type="ECO:0000256" key="10">
    <source>
        <dbReference type="ARBA" id="ARBA00023004"/>
    </source>
</evidence>
<evidence type="ECO:0000313" key="16">
    <source>
        <dbReference type="Proteomes" id="UP000092443"/>
    </source>
</evidence>
<dbReference type="AlphaFoldDB" id="A0A9C6DRK2"/>
<comment type="similarity">
    <text evidence="4 14">Belongs to the cytochrome P450 family.</text>
</comment>
<dbReference type="InterPro" id="IPR017972">
    <property type="entry name" value="Cyt_P450_CS"/>
</dbReference>
<dbReference type="InterPro" id="IPR036396">
    <property type="entry name" value="Cyt_P450_sf"/>
</dbReference>
<dbReference type="GeneID" id="119637199"/>
<reference evidence="17" key="1">
    <citation type="submission" date="2025-08" db="UniProtKB">
        <authorList>
            <consortium name="RefSeq"/>
        </authorList>
    </citation>
    <scope>IDENTIFICATION</scope>
    <source>
        <tissue evidence="17">Whole body pupa</tissue>
    </source>
</reference>
<evidence type="ECO:0000256" key="7">
    <source>
        <dbReference type="ARBA" id="ARBA00022824"/>
    </source>
</evidence>
<evidence type="ECO:0000256" key="3">
    <source>
        <dbReference type="ARBA" id="ARBA00004406"/>
    </source>
</evidence>
<dbReference type="FunFam" id="1.10.630.10:FF:000042">
    <property type="entry name" value="Cytochrome P450"/>
    <property type="match status" value="1"/>
</dbReference>
<name>A0A9C6DRK2_9MUSC</name>
<dbReference type="GO" id="GO:0005789">
    <property type="term" value="C:endoplasmic reticulum membrane"/>
    <property type="evidence" value="ECO:0007669"/>
    <property type="project" value="UniProtKB-SubCell"/>
</dbReference>
<dbReference type="KEGG" id="gfs:119637199"/>
<protein>
    <submittedName>
        <fullName evidence="17">Cytochrome P450 6d1-like</fullName>
    </submittedName>
</protein>
<dbReference type="GO" id="GO:0016705">
    <property type="term" value="F:oxidoreductase activity, acting on paired donors, with incorporation or reduction of molecular oxygen"/>
    <property type="evidence" value="ECO:0007669"/>
    <property type="project" value="InterPro"/>
</dbReference>
<dbReference type="PROSITE" id="PS00086">
    <property type="entry name" value="CYTOCHROME_P450"/>
    <property type="match status" value="1"/>
</dbReference>
<dbReference type="GO" id="GO:0004497">
    <property type="term" value="F:monooxygenase activity"/>
    <property type="evidence" value="ECO:0007669"/>
    <property type="project" value="UniProtKB-KW"/>
</dbReference>
<evidence type="ECO:0000256" key="14">
    <source>
        <dbReference type="RuleBase" id="RU000461"/>
    </source>
</evidence>
<feature type="transmembrane region" description="Helical" evidence="15">
    <location>
        <begin position="65"/>
        <end position="85"/>
    </location>
</feature>
<feature type="binding site" description="axial binding residue" evidence="13">
    <location>
        <position position="520"/>
    </location>
    <ligand>
        <name>heme</name>
        <dbReference type="ChEBI" id="CHEBI:30413"/>
    </ligand>
    <ligandPart>
        <name>Fe</name>
        <dbReference type="ChEBI" id="CHEBI:18248"/>
    </ligandPart>
</feature>
<dbReference type="InterPro" id="IPR002401">
    <property type="entry name" value="Cyt_P450_E_grp-I"/>
</dbReference>
<dbReference type="InterPro" id="IPR001128">
    <property type="entry name" value="Cyt_P450"/>
</dbReference>
<evidence type="ECO:0000256" key="8">
    <source>
        <dbReference type="ARBA" id="ARBA00022848"/>
    </source>
</evidence>
<dbReference type="PANTHER" id="PTHR24292">
    <property type="entry name" value="CYTOCHROME P450"/>
    <property type="match status" value="1"/>
</dbReference>
<dbReference type="RefSeq" id="XP_037888980.1">
    <property type="nucleotide sequence ID" value="XM_038033052.1"/>
</dbReference>
<dbReference type="InterPro" id="IPR050476">
    <property type="entry name" value="Insect_CytP450_Detox"/>
</dbReference>
<comment type="cofactor">
    <cofactor evidence="1 13">
        <name>heme</name>
        <dbReference type="ChEBI" id="CHEBI:30413"/>
    </cofactor>
</comment>
<sequence length="576" mass="65977">MVLLLEKLHLVDIISIVLKPVVGYQSMHYVVQIIWFSASYSAFSKGPYTEREVNLETNKIETEKMWLYLIITFVTLMLICIKIHYKKWQRLGIDYDEPYLPYGSLGEVVRQEKHLGMVLHDIYCQKAKAKIVGLFMFFKPILLIRDADLARMIMTTGFNSFHDRGLYVDEKNDPMSGNLFVLPGQRWRVLRAKLTPAFTSGKLKGMFDTIDEVGNKLTKHIKRTCGNDSVKTFEMKNMLTTYAIDVIGSVIFGLDIDSFAEPNNEFRVLSNLLLHESTALQKLFITMRFCSPSIAKLLAFLGMGDNITHPLRDIVKRTIAFRERNKVIRKDLLQLLIQLRNTGKISDDTDKLWDIETSAKILESMSIEQIAAQAFLFYIAGSETTAATAAYTIYELAMSPKILECAQRDVDQCLLAHGLQPDGKLTYAALHDMKYLDLCIMETTRKYPALPFLNRVCTQDYAVPGMDFIIKKNTPVVIPLFSLHRDNEHFPEPMKYEPKRFSHDSVSIAFMPFGEGPRQCIAQRLGIMNVKLALVKILSNFQIESIGHKEVEFMPHHSPALMPKDGLNVRLRKRRQ</sequence>
<gene>
    <name evidence="17" type="primary">LOC119637199</name>
</gene>
<dbReference type="CDD" id="cd11056">
    <property type="entry name" value="CYP6-like"/>
    <property type="match status" value="1"/>
</dbReference>
<keyword evidence="15" id="KW-1133">Transmembrane helix</keyword>
<evidence type="ECO:0000256" key="11">
    <source>
        <dbReference type="ARBA" id="ARBA00023033"/>
    </source>
</evidence>
<keyword evidence="11 14" id="KW-0503">Monooxygenase</keyword>
<keyword evidence="7" id="KW-0256">Endoplasmic reticulum</keyword>
<dbReference type="Proteomes" id="UP000092443">
    <property type="component" value="Unplaced"/>
</dbReference>
<evidence type="ECO:0000256" key="13">
    <source>
        <dbReference type="PIRSR" id="PIRSR602401-1"/>
    </source>
</evidence>
<keyword evidence="16" id="KW-1185">Reference proteome</keyword>
<proteinExistence type="inferred from homology"/>
<evidence type="ECO:0000256" key="1">
    <source>
        <dbReference type="ARBA" id="ARBA00001971"/>
    </source>
</evidence>
<keyword evidence="12 15" id="KW-0472">Membrane</keyword>